<sequence>MPLQSQVNLSVAPGVAGDKATPGQSIYTPLNPLAAVALPVGRFVFPVVDSGVIDNTQATNVAGTATAVLGFVERVINYVNYELLSDGTLTVPAGSNLTVAVKGDYWAVSTTKATVGQAVLASTADGSISTGTPDATHLDTGWVVKTPGEIGEPIIISNWGQAAASGSGGDTSNLMQKDFSNATGALGVANGGTGATTAEQARTNLGAAAAGA</sequence>
<protein>
    <submittedName>
        <fullName evidence="1">Uncharacterized protein</fullName>
    </submittedName>
</protein>
<accession>A0A8S5PPM3</accession>
<dbReference type="EMBL" id="BK015482">
    <property type="protein sequence ID" value="DAE09111.1"/>
    <property type="molecule type" value="Genomic_DNA"/>
</dbReference>
<reference evidence="1" key="1">
    <citation type="journal article" date="2021" name="Proc. Natl. Acad. Sci. U.S.A.">
        <title>A Catalog of Tens of Thousands of Viruses from Human Metagenomes Reveals Hidden Associations with Chronic Diseases.</title>
        <authorList>
            <person name="Tisza M.J."/>
            <person name="Buck C.B."/>
        </authorList>
    </citation>
    <scope>NUCLEOTIDE SEQUENCE</scope>
    <source>
        <strain evidence="1">CtEg02</strain>
    </source>
</reference>
<evidence type="ECO:0000313" key="1">
    <source>
        <dbReference type="EMBL" id="DAE09111.1"/>
    </source>
</evidence>
<dbReference type="InterPro" id="IPR056914">
    <property type="entry name" value="Gp53-like"/>
</dbReference>
<organism evidence="1">
    <name type="scientific">Myoviridae sp. ctEg02</name>
    <dbReference type="NCBI Taxonomy" id="2825061"/>
    <lineage>
        <taxon>Viruses</taxon>
        <taxon>Duplodnaviria</taxon>
        <taxon>Heunggongvirae</taxon>
        <taxon>Uroviricota</taxon>
        <taxon>Caudoviricetes</taxon>
    </lineage>
</organism>
<proteinExistence type="predicted"/>
<dbReference type="Pfam" id="PF23982">
    <property type="entry name" value="XM1_gp53_minor_capsid"/>
    <property type="match status" value="1"/>
</dbReference>
<name>A0A8S5PPM3_9CAUD</name>